<evidence type="ECO:0000313" key="3">
    <source>
        <dbReference type="Proteomes" id="UP000663881"/>
    </source>
</evidence>
<dbReference type="AlphaFoldDB" id="A0A820MF61"/>
<feature type="domain" description="PH" evidence="1">
    <location>
        <begin position="1"/>
        <end position="27"/>
    </location>
</feature>
<organism evidence="2 3">
    <name type="scientific">Adineta steineri</name>
    <dbReference type="NCBI Taxonomy" id="433720"/>
    <lineage>
        <taxon>Eukaryota</taxon>
        <taxon>Metazoa</taxon>
        <taxon>Spiralia</taxon>
        <taxon>Gnathifera</taxon>
        <taxon>Rotifera</taxon>
        <taxon>Eurotatoria</taxon>
        <taxon>Bdelloidea</taxon>
        <taxon>Adinetida</taxon>
        <taxon>Adinetidae</taxon>
        <taxon>Adineta</taxon>
    </lineage>
</organism>
<evidence type="ECO:0000313" key="2">
    <source>
        <dbReference type="EMBL" id="CAF4371044.1"/>
    </source>
</evidence>
<feature type="non-terminal residue" evidence="2">
    <location>
        <position position="27"/>
    </location>
</feature>
<evidence type="ECO:0000259" key="1">
    <source>
        <dbReference type="PROSITE" id="PS50003"/>
    </source>
</evidence>
<gene>
    <name evidence="2" type="ORF">OKA104_LOCUS49838</name>
</gene>
<dbReference type="InterPro" id="IPR011993">
    <property type="entry name" value="PH-like_dom_sf"/>
</dbReference>
<dbReference type="InterPro" id="IPR001849">
    <property type="entry name" value="PH_domain"/>
</dbReference>
<reference evidence="2" key="1">
    <citation type="submission" date="2021-02" db="EMBL/GenBank/DDBJ databases">
        <authorList>
            <person name="Nowell W R."/>
        </authorList>
    </citation>
    <scope>NUCLEOTIDE SEQUENCE</scope>
</reference>
<dbReference type="PROSITE" id="PS50003">
    <property type="entry name" value="PH_DOMAIN"/>
    <property type="match status" value="1"/>
</dbReference>
<name>A0A820MF61_9BILA</name>
<accession>A0A820MF61</accession>
<proteinExistence type="predicted"/>
<dbReference type="Proteomes" id="UP000663881">
    <property type="component" value="Unassembled WGS sequence"/>
</dbReference>
<protein>
    <recommendedName>
        <fullName evidence="1">PH domain-containing protein</fullName>
    </recommendedName>
</protein>
<comment type="caution">
    <text evidence="2">The sequence shown here is derived from an EMBL/GenBank/DDBJ whole genome shotgun (WGS) entry which is preliminary data.</text>
</comment>
<dbReference type="Gene3D" id="2.30.29.30">
    <property type="entry name" value="Pleckstrin-homology domain (PH domain)/Phosphotyrosine-binding domain (PTB)"/>
    <property type="match status" value="1"/>
</dbReference>
<sequence length="27" mass="3373">EHIKTWRPRYFILRHDGQLYGYRKAPA</sequence>
<dbReference type="SUPFAM" id="SSF50729">
    <property type="entry name" value="PH domain-like"/>
    <property type="match status" value="1"/>
</dbReference>
<dbReference type="EMBL" id="CAJOAY010023998">
    <property type="protein sequence ID" value="CAF4371044.1"/>
    <property type="molecule type" value="Genomic_DNA"/>
</dbReference>
<feature type="non-terminal residue" evidence="2">
    <location>
        <position position="1"/>
    </location>
</feature>